<reference evidence="2" key="1">
    <citation type="journal article" date="2020" name="Nature">
        <title>Giant virus diversity and host interactions through global metagenomics.</title>
        <authorList>
            <person name="Schulz F."/>
            <person name="Roux S."/>
            <person name="Paez-Espino D."/>
            <person name="Jungbluth S."/>
            <person name="Walsh D.A."/>
            <person name="Denef V.J."/>
            <person name="McMahon K.D."/>
            <person name="Konstantinidis K.T."/>
            <person name="Eloe-Fadrosh E.A."/>
            <person name="Kyrpides N.C."/>
            <person name="Woyke T."/>
        </authorList>
    </citation>
    <scope>NUCLEOTIDE SEQUENCE</scope>
    <source>
        <strain evidence="2">GVMAG-M-3300018428-35</strain>
    </source>
</reference>
<feature type="coiled-coil region" evidence="1">
    <location>
        <begin position="144"/>
        <end position="171"/>
    </location>
</feature>
<dbReference type="AlphaFoldDB" id="A0A6C0BS41"/>
<evidence type="ECO:0000313" key="2">
    <source>
        <dbReference type="EMBL" id="QHS95245.1"/>
    </source>
</evidence>
<proteinExistence type="predicted"/>
<dbReference type="EMBL" id="MN739246">
    <property type="protein sequence ID" value="QHS95245.1"/>
    <property type="molecule type" value="Genomic_DNA"/>
</dbReference>
<name>A0A6C0BS41_9ZZZZ</name>
<evidence type="ECO:0000256" key="1">
    <source>
        <dbReference type="SAM" id="Coils"/>
    </source>
</evidence>
<sequence length="264" mass="30637">MSRDSIITNSVGIQGKIIGKTEEFREVKKIPVNEKEAKEYGFTDEQVKDFVKESKKEGGMSIRDQSLNEIIKGVPKQLLHCTRVEGVEPTKQPVVINVDYDLDKGIKHVTTKKEKHYYSDPKEKGESNKYKMTVITEERFPENISQHEKECMEKNNLMDKLQKEVDEVDLDTIKDKEDILKFANGNGGISNTEKKRRAVLLLKRLDPVLKERFEQEKKEYKEKKAIIWTNESGKGKSELLNEIKKMSIPYYERPRITSLEISNL</sequence>
<keyword evidence="1" id="KW-0175">Coiled coil</keyword>
<organism evidence="2">
    <name type="scientific">viral metagenome</name>
    <dbReference type="NCBI Taxonomy" id="1070528"/>
    <lineage>
        <taxon>unclassified sequences</taxon>
        <taxon>metagenomes</taxon>
        <taxon>organismal metagenomes</taxon>
    </lineage>
</organism>
<accession>A0A6C0BS41</accession>
<protein>
    <submittedName>
        <fullName evidence="2">Uncharacterized protein</fullName>
    </submittedName>
</protein>